<dbReference type="RefSeq" id="WP_166506993.1">
    <property type="nucleotide sequence ID" value="NZ_CP012661.1"/>
</dbReference>
<keyword evidence="1" id="KW-1133">Transmembrane helix</keyword>
<keyword evidence="3" id="KW-1185">Reference proteome</keyword>
<name>A0A159YZY3_9RHOB</name>
<dbReference type="KEGG" id="daa:AKL17_0856"/>
<gene>
    <name evidence="2" type="ORF">AKL17_0856</name>
</gene>
<organism evidence="2 3">
    <name type="scientific">Frigidibacter mobilis</name>
    <dbReference type="NCBI Taxonomy" id="1335048"/>
    <lineage>
        <taxon>Bacteria</taxon>
        <taxon>Pseudomonadati</taxon>
        <taxon>Pseudomonadota</taxon>
        <taxon>Alphaproteobacteria</taxon>
        <taxon>Rhodobacterales</taxon>
        <taxon>Paracoccaceae</taxon>
        <taxon>Frigidibacter</taxon>
    </lineage>
</organism>
<accession>A0A159YZY3</accession>
<evidence type="ECO:0000313" key="3">
    <source>
        <dbReference type="Proteomes" id="UP000076128"/>
    </source>
</evidence>
<keyword evidence="1" id="KW-0472">Membrane</keyword>
<reference evidence="2 3" key="1">
    <citation type="submission" date="2015-09" db="EMBL/GenBank/DDBJ databases">
        <title>Complete genome sequence of Defluviimonas alba cai42t isolated from an oilfield in Xinjiang.</title>
        <authorList>
            <person name="Geng S."/>
            <person name="Pan X."/>
            <person name="Wu X."/>
        </authorList>
    </citation>
    <scope>NUCLEOTIDE SEQUENCE [LARGE SCALE GENOMIC DNA]</scope>
    <source>
        <strain evidence="3">cai42</strain>
    </source>
</reference>
<proteinExistence type="predicted"/>
<dbReference type="EMBL" id="CP012661">
    <property type="protein sequence ID" value="AMY68115.1"/>
    <property type="molecule type" value="Genomic_DNA"/>
</dbReference>
<protein>
    <submittedName>
        <fullName evidence="2">Uncharacterized protein</fullName>
    </submittedName>
</protein>
<sequence length="81" mass="8204">MPQSLPPHYAQRPPAAAGSCPLRILLCPLVMLCVGGAYVAAAMSLGHYGPGTFALAAIVAGVALELVPGIAAQMSPVPPRR</sequence>
<dbReference type="Proteomes" id="UP000076128">
    <property type="component" value="Chromosome"/>
</dbReference>
<feature type="transmembrane region" description="Helical" evidence="1">
    <location>
        <begin position="53"/>
        <end position="72"/>
    </location>
</feature>
<evidence type="ECO:0000256" key="1">
    <source>
        <dbReference type="SAM" id="Phobius"/>
    </source>
</evidence>
<keyword evidence="1" id="KW-0812">Transmembrane</keyword>
<dbReference type="STRING" id="1335048.AKL17_0856"/>
<evidence type="ECO:0000313" key="2">
    <source>
        <dbReference type="EMBL" id="AMY68115.1"/>
    </source>
</evidence>
<dbReference type="AlphaFoldDB" id="A0A159YZY3"/>
<feature type="transmembrane region" description="Helical" evidence="1">
    <location>
        <begin position="20"/>
        <end position="41"/>
    </location>
</feature>